<evidence type="ECO:0000256" key="4">
    <source>
        <dbReference type="ARBA" id="ARBA00022840"/>
    </source>
</evidence>
<dbReference type="EMBL" id="JQED01000055">
    <property type="protein sequence ID" value="KGJ87164.1"/>
    <property type="molecule type" value="Genomic_DNA"/>
</dbReference>
<dbReference type="PROSITE" id="PS50893">
    <property type="entry name" value="ABC_TRANSPORTER_2"/>
    <property type="match status" value="1"/>
</dbReference>
<dbReference type="SUPFAM" id="SSF52540">
    <property type="entry name" value="P-loop containing nucleoside triphosphate hydrolases"/>
    <property type="match status" value="1"/>
</dbReference>
<accession>A0A099K8X5</accession>
<keyword evidence="3" id="KW-0547">Nucleotide-binding</keyword>
<dbReference type="PANTHER" id="PTHR42788">
    <property type="entry name" value="TAURINE IMPORT ATP-BINDING PROTEIN-RELATED"/>
    <property type="match status" value="1"/>
</dbReference>
<keyword evidence="6" id="KW-0378">Hydrolase</keyword>
<dbReference type="PROSITE" id="PS00211">
    <property type="entry name" value="ABC_TRANSPORTER_1"/>
    <property type="match status" value="1"/>
</dbReference>
<dbReference type="RefSeq" id="WP_052056970.1">
    <property type="nucleotide sequence ID" value="NZ_JQED01000055.1"/>
</dbReference>
<dbReference type="InterPro" id="IPR050166">
    <property type="entry name" value="ABC_transporter_ATP-bind"/>
</dbReference>
<comment type="caution">
    <text evidence="6">The sequence shown here is derived from an EMBL/GenBank/DDBJ whole genome shotgun (WGS) entry which is preliminary data.</text>
</comment>
<dbReference type="InterPro" id="IPR003439">
    <property type="entry name" value="ABC_transporter-like_ATP-bd"/>
</dbReference>
<keyword evidence="2" id="KW-0813">Transport</keyword>
<dbReference type="Proteomes" id="UP000029843">
    <property type="component" value="Unassembled WGS sequence"/>
</dbReference>
<dbReference type="AlphaFoldDB" id="A0A099K8X5"/>
<dbReference type="InterPro" id="IPR003593">
    <property type="entry name" value="AAA+_ATPase"/>
</dbReference>
<dbReference type="SMART" id="SM00382">
    <property type="entry name" value="AAA"/>
    <property type="match status" value="1"/>
</dbReference>
<evidence type="ECO:0000256" key="1">
    <source>
        <dbReference type="ARBA" id="ARBA00005417"/>
    </source>
</evidence>
<sequence>MSMPDENANECTLSAVLVSMKNISLYFNQQVVFDDFCFDIYAGDKIALLGKSGIGKSSLMKLISGIERQSSGLIENRALRIGYVFQEPRLLPWLDVAQNITEVMKAQGIPNHQRESQLDELLNKVGLTGYKHYFPHQLSGGMAQRVSLARAFSIRPDLLLLDEPFSALDKHSTDELSQLLQQFLTEKISMIYISHDIEQVIKVTSKCLLLRPSAPPLSCNTSTLQERELFINHIYPSKVNSLCPTQF</sequence>
<dbReference type="EC" id="3.6.3.30" evidence="6"/>
<proteinExistence type="inferred from homology"/>
<name>A0A099K8X5_COLPS</name>
<dbReference type="PATRIC" id="fig|28229.4.peg.4056"/>
<dbReference type="InterPro" id="IPR017871">
    <property type="entry name" value="ABC_transporter-like_CS"/>
</dbReference>
<dbReference type="GO" id="GO:0005524">
    <property type="term" value="F:ATP binding"/>
    <property type="evidence" value="ECO:0007669"/>
    <property type="project" value="UniProtKB-KW"/>
</dbReference>
<dbReference type="OrthoDB" id="9802264at2"/>
<evidence type="ECO:0000259" key="5">
    <source>
        <dbReference type="PROSITE" id="PS50893"/>
    </source>
</evidence>
<evidence type="ECO:0000256" key="3">
    <source>
        <dbReference type="ARBA" id="ARBA00022741"/>
    </source>
</evidence>
<feature type="domain" description="ABC transporter" evidence="5">
    <location>
        <begin position="18"/>
        <end position="237"/>
    </location>
</feature>
<keyword evidence="4" id="KW-0067">ATP-binding</keyword>
<gene>
    <name evidence="6" type="ORF">ND2E_0571</name>
</gene>
<reference evidence="6 7" key="1">
    <citation type="submission" date="2014-08" db="EMBL/GenBank/DDBJ databases">
        <title>Genomic and Phenotypic Diversity of Colwellia psychrerythraea strains from Disparate Marine Basins.</title>
        <authorList>
            <person name="Techtmann S.M."/>
            <person name="Stelling S.C."/>
            <person name="Utturkar S.M."/>
            <person name="Alshibli N."/>
            <person name="Harris A."/>
            <person name="Brown S.D."/>
            <person name="Hazen T.C."/>
        </authorList>
    </citation>
    <scope>NUCLEOTIDE SEQUENCE [LARGE SCALE GENOMIC DNA]</scope>
    <source>
        <strain evidence="6 7">ND2E</strain>
    </source>
</reference>
<dbReference type="GO" id="GO:0016887">
    <property type="term" value="F:ATP hydrolysis activity"/>
    <property type="evidence" value="ECO:0007669"/>
    <property type="project" value="InterPro"/>
</dbReference>
<comment type="similarity">
    <text evidence="1">Belongs to the ABC transporter superfamily.</text>
</comment>
<dbReference type="PANTHER" id="PTHR42788:SF19">
    <property type="entry name" value="ALIPHATIC SULFONATES IMPORT ATP-BINDING PROTEIN SSUB 2"/>
    <property type="match status" value="1"/>
</dbReference>
<protein>
    <submittedName>
        <fullName evidence="6">Fe(3+)-transporting ATPase</fullName>
        <ecNumber evidence="6">3.6.3.30</ecNumber>
    </submittedName>
</protein>
<dbReference type="InterPro" id="IPR027417">
    <property type="entry name" value="P-loop_NTPase"/>
</dbReference>
<evidence type="ECO:0000313" key="6">
    <source>
        <dbReference type="EMBL" id="KGJ87164.1"/>
    </source>
</evidence>
<dbReference type="Pfam" id="PF00005">
    <property type="entry name" value="ABC_tran"/>
    <property type="match status" value="1"/>
</dbReference>
<dbReference type="Gene3D" id="3.40.50.300">
    <property type="entry name" value="P-loop containing nucleotide triphosphate hydrolases"/>
    <property type="match status" value="1"/>
</dbReference>
<organism evidence="6 7">
    <name type="scientific">Colwellia psychrerythraea</name>
    <name type="common">Vibrio psychroerythus</name>
    <dbReference type="NCBI Taxonomy" id="28229"/>
    <lineage>
        <taxon>Bacteria</taxon>
        <taxon>Pseudomonadati</taxon>
        <taxon>Pseudomonadota</taxon>
        <taxon>Gammaproteobacteria</taxon>
        <taxon>Alteromonadales</taxon>
        <taxon>Colwelliaceae</taxon>
        <taxon>Colwellia</taxon>
    </lineage>
</organism>
<evidence type="ECO:0000313" key="7">
    <source>
        <dbReference type="Proteomes" id="UP000029843"/>
    </source>
</evidence>
<evidence type="ECO:0000256" key="2">
    <source>
        <dbReference type="ARBA" id="ARBA00022448"/>
    </source>
</evidence>